<name>A0A238X1Z3_9BACT</name>
<dbReference type="RefSeq" id="WP_089332375.1">
    <property type="nucleotide sequence ID" value="NZ_FZNS01000003.1"/>
</dbReference>
<feature type="chain" id="PRO_5012647218" evidence="1">
    <location>
        <begin position="26"/>
        <end position="403"/>
    </location>
</feature>
<evidence type="ECO:0000313" key="3">
    <source>
        <dbReference type="Proteomes" id="UP000198310"/>
    </source>
</evidence>
<dbReference type="EMBL" id="FZNS01000003">
    <property type="protein sequence ID" value="SNR52608.1"/>
    <property type="molecule type" value="Genomic_DNA"/>
</dbReference>
<dbReference type="Proteomes" id="UP000198310">
    <property type="component" value="Unassembled WGS sequence"/>
</dbReference>
<accession>A0A238X1Z3</accession>
<evidence type="ECO:0000313" key="2">
    <source>
        <dbReference type="EMBL" id="SNR52608.1"/>
    </source>
</evidence>
<keyword evidence="1" id="KW-0732">Signal</keyword>
<reference evidence="3" key="1">
    <citation type="submission" date="2017-06" db="EMBL/GenBank/DDBJ databases">
        <authorList>
            <person name="Varghese N."/>
            <person name="Submissions S."/>
        </authorList>
    </citation>
    <scope>NUCLEOTIDE SEQUENCE [LARGE SCALE GENOMIC DNA]</scope>
    <source>
        <strain evidence="3">DSM 28041</strain>
    </source>
</reference>
<organism evidence="2 3">
    <name type="scientific">Hymenobacter mucosus</name>
    <dbReference type="NCBI Taxonomy" id="1411120"/>
    <lineage>
        <taxon>Bacteria</taxon>
        <taxon>Pseudomonadati</taxon>
        <taxon>Bacteroidota</taxon>
        <taxon>Cytophagia</taxon>
        <taxon>Cytophagales</taxon>
        <taxon>Hymenobacteraceae</taxon>
        <taxon>Hymenobacter</taxon>
    </lineage>
</organism>
<sequence length="403" mass="43888">MLPIRTPFHVLFLVLAALISSKVHAQQPATKPLIVSPIVGAVIDADEKVAYGLFPAFSANDFQEARFIQRLTADSSVTLQVQLRDGRTVLRPYSPAELAAVRQTIEDRQQLATHPSAATSASSVTPADSVGRRFRVTLRTGTAFDGKLTAHQPQQLEFLTVDLGTVSVERSNILRLQELTTELVQRPANWMDIGNGNRLFFAPTARNLRRGEGTLQDITLYFVGANYGITDNFSMGAIVSVLPGVPLRYQFLALTPKFSARISENWHAGAGVLYLRIPDFDQDNKASGVGLAYGVATYGSADNNFTVGLGYGFAGGEIGSTPVLQVGGQRRMSRRVSLITENYIIANSNSGLGGLYGAKINWQRTSLGLGAVYFLPFDGSYAFSTYVIPAYIDFTFRFGNSKR</sequence>
<keyword evidence="3" id="KW-1185">Reference proteome</keyword>
<proteinExistence type="predicted"/>
<evidence type="ECO:0000256" key="1">
    <source>
        <dbReference type="SAM" id="SignalP"/>
    </source>
</evidence>
<feature type="signal peptide" evidence="1">
    <location>
        <begin position="1"/>
        <end position="25"/>
    </location>
</feature>
<gene>
    <name evidence="2" type="ORF">SAMN06269173_103368</name>
</gene>
<protein>
    <submittedName>
        <fullName evidence="2">Uncharacterized protein</fullName>
    </submittedName>
</protein>
<dbReference type="AlphaFoldDB" id="A0A238X1Z3"/>